<keyword evidence="6" id="KW-1185">Reference proteome</keyword>
<gene>
    <name evidence="5" type="ORF">BCR34DRAFT_483705</name>
</gene>
<comment type="caution">
    <text evidence="5">The sequence shown here is derived from an EMBL/GenBank/DDBJ whole genome shotgun (WGS) entry which is preliminary data.</text>
</comment>
<dbReference type="Gene3D" id="3.40.50.2300">
    <property type="match status" value="1"/>
</dbReference>
<proteinExistence type="predicted"/>
<organism evidence="5 6">
    <name type="scientific">Clohesyomyces aquaticus</name>
    <dbReference type="NCBI Taxonomy" id="1231657"/>
    <lineage>
        <taxon>Eukaryota</taxon>
        <taxon>Fungi</taxon>
        <taxon>Dikarya</taxon>
        <taxon>Ascomycota</taxon>
        <taxon>Pezizomycotina</taxon>
        <taxon>Dothideomycetes</taxon>
        <taxon>Pleosporomycetidae</taxon>
        <taxon>Pleosporales</taxon>
        <taxon>Lindgomycetaceae</taxon>
        <taxon>Clohesyomyces</taxon>
    </lineage>
</organism>
<feature type="modified residue" description="4-aspartylphosphate" evidence="2">
    <location>
        <position position="57"/>
    </location>
</feature>
<feature type="domain" description="Response regulatory" evidence="4">
    <location>
        <begin position="1"/>
        <end position="135"/>
    </location>
</feature>
<protein>
    <submittedName>
        <fullName evidence="5">CheY-like superfamily</fullName>
    </submittedName>
</protein>
<evidence type="ECO:0000256" key="3">
    <source>
        <dbReference type="SAM" id="MobiDB-lite"/>
    </source>
</evidence>
<name>A0A1Y1ZNX1_9PLEO</name>
<sequence>MLLVDDNRINLKLLQTFMKKRKYTNVTNAEDGQEAVNAYSSLLRKSPPEPPDIILMDISMPVMNGFEATRRIREIEAGYREQLPPMHTPPSCLIIALTGLASGRDQSEAFTSGFDLYITKPVSFAEISRLLDNWEANGGVAMADGVPHGAVVAGEGEGEKGGSEEMVRGERETRTQTEKKTTPGLEGPPRSN</sequence>
<dbReference type="GO" id="GO:0000160">
    <property type="term" value="P:phosphorelay signal transduction system"/>
    <property type="evidence" value="ECO:0007669"/>
    <property type="project" value="InterPro"/>
</dbReference>
<dbReference type="PROSITE" id="PS50110">
    <property type="entry name" value="RESPONSE_REGULATORY"/>
    <property type="match status" value="1"/>
</dbReference>
<evidence type="ECO:0000256" key="2">
    <source>
        <dbReference type="PROSITE-ProRule" id="PRU00169"/>
    </source>
</evidence>
<dbReference type="PANTHER" id="PTHR43719:SF72">
    <property type="entry name" value="HISTIDINE KINASE_RESPONSE REGULATOR, PUTATIVE (AFU_ORTHOLOGUE AFUA_8G06140)-RELATED"/>
    <property type="match status" value="1"/>
</dbReference>
<dbReference type="SUPFAM" id="SSF52172">
    <property type="entry name" value="CheY-like"/>
    <property type="match status" value="1"/>
</dbReference>
<feature type="region of interest" description="Disordered" evidence="3">
    <location>
        <begin position="150"/>
        <end position="192"/>
    </location>
</feature>
<feature type="compositionally biased region" description="Basic and acidic residues" evidence="3">
    <location>
        <begin position="157"/>
        <end position="181"/>
    </location>
</feature>
<dbReference type="EMBL" id="MCFA01000058">
    <property type="protein sequence ID" value="ORY11717.1"/>
    <property type="molecule type" value="Genomic_DNA"/>
</dbReference>
<evidence type="ECO:0000313" key="5">
    <source>
        <dbReference type="EMBL" id="ORY11717.1"/>
    </source>
</evidence>
<dbReference type="STRING" id="1231657.A0A1Y1ZNX1"/>
<keyword evidence="1 2" id="KW-0597">Phosphoprotein</keyword>
<dbReference type="AlphaFoldDB" id="A0A1Y1ZNX1"/>
<dbReference type="InterPro" id="IPR050956">
    <property type="entry name" value="2C_system_His_kinase"/>
</dbReference>
<dbReference type="InterPro" id="IPR001789">
    <property type="entry name" value="Sig_transdc_resp-reg_receiver"/>
</dbReference>
<dbReference type="PANTHER" id="PTHR43719">
    <property type="entry name" value="TWO-COMPONENT HISTIDINE KINASE"/>
    <property type="match status" value="1"/>
</dbReference>
<evidence type="ECO:0000259" key="4">
    <source>
        <dbReference type="PROSITE" id="PS50110"/>
    </source>
</evidence>
<accession>A0A1Y1ZNX1</accession>
<evidence type="ECO:0000313" key="6">
    <source>
        <dbReference type="Proteomes" id="UP000193144"/>
    </source>
</evidence>
<reference evidence="5 6" key="1">
    <citation type="submission" date="2016-07" db="EMBL/GenBank/DDBJ databases">
        <title>Pervasive Adenine N6-methylation of Active Genes in Fungi.</title>
        <authorList>
            <consortium name="DOE Joint Genome Institute"/>
            <person name="Mondo S.J."/>
            <person name="Dannebaum R.O."/>
            <person name="Kuo R.C."/>
            <person name="Labutti K."/>
            <person name="Haridas S."/>
            <person name="Kuo A."/>
            <person name="Salamov A."/>
            <person name="Ahrendt S.R."/>
            <person name="Lipzen A."/>
            <person name="Sullivan W."/>
            <person name="Andreopoulos W.B."/>
            <person name="Clum A."/>
            <person name="Lindquist E."/>
            <person name="Daum C."/>
            <person name="Ramamoorthy G.K."/>
            <person name="Gryganskyi A."/>
            <person name="Culley D."/>
            <person name="Magnuson J.K."/>
            <person name="James T.Y."/>
            <person name="O'Malley M.A."/>
            <person name="Stajich J.E."/>
            <person name="Spatafora J.W."/>
            <person name="Visel A."/>
            <person name="Grigoriev I.V."/>
        </authorList>
    </citation>
    <scope>NUCLEOTIDE SEQUENCE [LARGE SCALE GENOMIC DNA]</scope>
    <source>
        <strain evidence="5 6">CBS 115471</strain>
    </source>
</reference>
<evidence type="ECO:0000256" key="1">
    <source>
        <dbReference type="ARBA" id="ARBA00022553"/>
    </source>
</evidence>
<dbReference type="OrthoDB" id="303614at2759"/>
<dbReference type="InterPro" id="IPR011006">
    <property type="entry name" value="CheY-like_superfamily"/>
</dbReference>
<dbReference type="SMART" id="SM00448">
    <property type="entry name" value="REC"/>
    <property type="match status" value="1"/>
</dbReference>
<dbReference type="Pfam" id="PF00072">
    <property type="entry name" value="Response_reg"/>
    <property type="match status" value="1"/>
</dbReference>
<dbReference type="CDD" id="cd17546">
    <property type="entry name" value="REC_hyHK_CKI1_RcsC-like"/>
    <property type="match status" value="1"/>
</dbReference>
<dbReference type="Proteomes" id="UP000193144">
    <property type="component" value="Unassembled WGS sequence"/>
</dbReference>